<dbReference type="Pfam" id="PF04542">
    <property type="entry name" value="Sigma70_r2"/>
    <property type="match status" value="1"/>
</dbReference>
<name>A0A0P6XRH7_9CHLR</name>
<evidence type="ECO:0000313" key="8">
    <source>
        <dbReference type="Proteomes" id="UP000050277"/>
    </source>
</evidence>
<evidence type="ECO:0000256" key="1">
    <source>
        <dbReference type="ARBA" id="ARBA00010641"/>
    </source>
</evidence>
<dbReference type="GO" id="GO:0016987">
    <property type="term" value="F:sigma factor activity"/>
    <property type="evidence" value="ECO:0007669"/>
    <property type="project" value="UniProtKB-KW"/>
</dbReference>
<protein>
    <recommendedName>
        <fullName evidence="9">RNA polymerase subunit sigma-24</fullName>
    </recommendedName>
</protein>
<dbReference type="InterPro" id="IPR014284">
    <property type="entry name" value="RNA_pol_sigma-70_dom"/>
</dbReference>
<evidence type="ECO:0000256" key="3">
    <source>
        <dbReference type="ARBA" id="ARBA00023082"/>
    </source>
</evidence>
<evidence type="ECO:0000259" key="5">
    <source>
        <dbReference type="Pfam" id="PF04542"/>
    </source>
</evidence>
<keyword evidence="2" id="KW-0805">Transcription regulation</keyword>
<evidence type="ECO:0000256" key="2">
    <source>
        <dbReference type="ARBA" id="ARBA00023015"/>
    </source>
</evidence>
<dbReference type="SUPFAM" id="SSF88659">
    <property type="entry name" value="Sigma3 and sigma4 domains of RNA polymerase sigma factors"/>
    <property type="match status" value="1"/>
</dbReference>
<dbReference type="NCBIfam" id="TIGR02937">
    <property type="entry name" value="sigma70-ECF"/>
    <property type="match status" value="1"/>
</dbReference>
<dbReference type="InterPro" id="IPR013324">
    <property type="entry name" value="RNA_pol_sigma_r3/r4-like"/>
</dbReference>
<sequence>MNSSVMTEFQQLHSETLESLHSRYHAMVLRTAYLILADWGHAEDVAQEVWMRVNRALVRFDPERGAWSTWLHHITVNCCLSTRKRLSRWLGEQLRPETEQPQATTLDNLLRSEEEQVIWNAISNLSLKLRSVIVLRYFHDLSYEQIAAILECPIGTVRSRLHTAHTQLRNHLEDV</sequence>
<organism evidence="7 8">
    <name type="scientific">Herpetosiphon geysericola</name>
    <dbReference type="NCBI Taxonomy" id="70996"/>
    <lineage>
        <taxon>Bacteria</taxon>
        <taxon>Bacillati</taxon>
        <taxon>Chloroflexota</taxon>
        <taxon>Chloroflexia</taxon>
        <taxon>Herpetosiphonales</taxon>
        <taxon>Herpetosiphonaceae</taxon>
        <taxon>Herpetosiphon</taxon>
    </lineage>
</organism>
<dbReference type="CDD" id="cd06171">
    <property type="entry name" value="Sigma70_r4"/>
    <property type="match status" value="1"/>
</dbReference>
<evidence type="ECO:0000313" key="7">
    <source>
        <dbReference type="EMBL" id="KPL85152.1"/>
    </source>
</evidence>
<keyword evidence="3" id="KW-0731">Sigma factor</keyword>
<dbReference type="Proteomes" id="UP000050277">
    <property type="component" value="Unassembled WGS sequence"/>
</dbReference>
<dbReference type="PANTHER" id="PTHR43133:SF51">
    <property type="entry name" value="RNA POLYMERASE SIGMA FACTOR"/>
    <property type="match status" value="1"/>
</dbReference>
<feature type="domain" description="RNA polymerase sigma-70 region 2" evidence="5">
    <location>
        <begin position="21"/>
        <end position="88"/>
    </location>
</feature>
<dbReference type="InterPro" id="IPR036388">
    <property type="entry name" value="WH-like_DNA-bd_sf"/>
</dbReference>
<keyword evidence="4" id="KW-0804">Transcription</keyword>
<evidence type="ECO:0000259" key="6">
    <source>
        <dbReference type="Pfam" id="PF08281"/>
    </source>
</evidence>
<dbReference type="Gene3D" id="1.10.1740.10">
    <property type="match status" value="1"/>
</dbReference>
<dbReference type="STRING" id="70996.SE18_15745"/>
<evidence type="ECO:0008006" key="9">
    <source>
        <dbReference type="Google" id="ProtNLM"/>
    </source>
</evidence>
<proteinExistence type="inferred from homology"/>
<comment type="similarity">
    <text evidence="1">Belongs to the sigma-70 factor family. ECF subfamily.</text>
</comment>
<comment type="caution">
    <text evidence="7">The sequence shown here is derived from an EMBL/GenBank/DDBJ whole genome shotgun (WGS) entry which is preliminary data.</text>
</comment>
<dbReference type="InterPro" id="IPR013249">
    <property type="entry name" value="RNA_pol_sigma70_r4_t2"/>
</dbReference>
<feature type="domain" description="RNA polymerase sigma factor 70 region 4 type 2" evidence="6">
    <location>
        <begin position="117"/>
        <end position="164"/>
    </location>
</feature>
<dbReference type="OrthoDB" id="154469at2"/>
<gene>
    <name evidence="7" type="ORF">SE18_15745</name>
</gene>
<keyword evidence="8" id="KW-1185">Reference proteome</keyword>
<dbReference type="InterPro" id="IPR007627">
    <property type="entry name" value="RNA_pol_sigma70_r2"/>
</dbReference>
<dbReference type="GO" id="GO:0006352">
    <property type="term" value="P:DNA-templated transcription initiation"/>
    <property type="evidence" value="ECO:0007669"/>
    <property type="project" value="InterPro"/>
</dbReference>
<dbReference type="InterPro" id="IPR013325">
    <property type="entry name" value="RNA_pol_sigma_r2"/>
</dbReference>
<dbReference type="PANTHER" id="PTHR43133">
    <property type="entry name" value="RNA POLYMERASE ECF-TYPE SIGMA FACTO"/>
    <property type="match status" value="1"/>
</dbReference>
<accession>A0A0P6XRH7</accession>
<dbReference type="InterPro" id="IPR039425">
    <property type="entry name" value="RNA_pol_sigma-70-like"/>
</dbReference>
<dbReference type="RefSeq" id="WP_054535423.1">
    <property type="nucleotide sequence ID" value="NZ_LGKP01000025.1"/>
</dbReference>
<dbReference type="GO" id="GO:0003677">
    <property type="term" value="F:DNA binding"/>
    <property type="evidence" value="ECO:0007669"/>
    <property type="project" value="InterPro"/>
</dbReference>
<dbReference type="Gene3D" id="1.10.10.10">
    <property type="entry name" value="Winged helix-like DNA-binding domain superfamily/Winged helix DNA-binding domain"/>
    <property type="match status" value="1"/>
</dbReference>
<dbReference type="SUPFAM" id="SSF88946">
    <property type="entry name" value="Sigma2 domain of RNA polymerase sigma factors"/>
    <property type="match status" value="1"/>
</dbReference>
<dbReference type="EMBL" id="LGKP01000025">
    <property type="protein sequence ID" value="KPL85152.1"/>
    <property type="molecule type" value="Genomic_DNA"/>
</dbReference>
<dbReference type="AlphaFoldDB" id="A0A0P6XRH7"/>
<dbReference type="Pfam" id="PF08281">
    <property type="entry name" value="Sigma70_r4_2"/>
    <property type="match status" value="1"/>
</dbReference>
<evidence type="ECO:0000256" key="4">
    <source>
        <dbReference type="ARBA" id="ARBA00023163"/>
    </source>
</evidence>
<reference evidence="7 8" key="1">
    <citation type="submission" date="2015-07" db="EMBL/GenBank/DDBJ databases">
        <title>Whole genome sequence of Herpetosiphon geysericola DSM 7119.</title>
        <authorList>
            <person name="Hemp J."/>
            <person name="Ward L.M."/>
            <person name="Pace L.A."/>
            <person name="Fischer W.W."/>
        </authorList>
    </citation>
    <scope>NUCLEOTIDE SEQUENCE [LARGE SCALE GENOMIC DNA]</scope>
    <source>
        <strain evidence="7 8">DSM 7119</strain>
    </source>
</reference>